<dbReference type="Proteomes" id="UP001523565">
    <property type="component" value="Unassembled WGS sequence"/>
</dbReference>
<evidence type="ECO:0000313" key="5">
    <source>
        <dbReference type="EMBL" id="MCP1110524.1"/>
    </source>
</evidence>
<feature type="domain" description="HTH gntR-type" evidence="4">
    <location>
        <begin position="1"/>
        <end position="69"/>
    </location>
</feature>
<protein>
    <submittedName>
        <fullName evidence="5">GntR family transcriptional regulator</fullName>
    </submittedName>
</protein>
<keyword evidence="3" id="KW-0804">Transcription</keyword>
<dbReference type="EMBL" id="JAMZFV010000014">
    <property type="protein sequence ID" value="MCP1110524.1"/>
    <property type="molecule type" value="Genomic_DNA"/>
</dbReference>
<dbReference type="SUPFAM" id="SSF53822">
    <property type="entry name" value="Periplasmic binding protein-like I"/>
    <property type="match status" value="1"/>
</dbReference>
<dbReference type="CDD" id="cd01541">
    <property type="entry name" value="PBP1_AraR"/>
    <property type="match status" value="1"/>
</dbReference>
<dbReference type="InterPro" id="IPR028082">
    <property type="entry name" value="Peripla_BP_I"/>
</dbReference>
<accession>A0ABT1EJ83</accession>
<dbReference type="RefSeq" id="WP_262069404.1">
    <property type="nucleotide sequence ID" value="NZ_JAMXOC010000014.1"/>
</dbReference>
<dbReference type="PRINTS" id="PR00035">
    <property type="entry name" value="HTHGNTR"/>
</dbReference>
<keyword evidence="2" id="KW-0238">DNA-binding</keyword>
<dbReference type="Gene3D" id="3.40.50.2300">
    <property type="match status" value="2"/>
</dbReference>
<name>A0ABT1EJ83_9FIRM</name>
<dbReference type="SMART" id="SM00345">
    <property type="entry name" value="HTH_GNTR"/>
    <property type="match status" value="1"/>
</dbReference>
<gene>
    <name evidence="5" type="ORF">NK118_09705</name>
</gene>
<evidence type="ECO:0000256" key="1">
    <source>
        <dbReference type="ARBA" id="ARBA00023015"/>
    </source>
</evidence>
<evidence type="ECO:0000313" key="6">
    <source>
        <dbReference type="Proteomes" id="UP001523565"/>
    </source>
</evidence>
<dbReference type="InterPro" id="IPR001761">
    <property type="entry name" value="Peripla_BP/Lac1_sug-bd_dom"/>
</dbReference>
<dbReference type="InterPro" id="IPR000524">
    <property type="entry name" value="Tscrpt_reg_HTH_GntR"/>
</dbReference>
<proteinExistence type="predicted"/>
<dbReference type="CDD" id="cd07377">
    <property type="entry name" value="WHTH_GntR"/>
    <property type="match status" value="1"/>
</dbReference>
<dbReference type="InterPro" id="IPR036390">
    <property type="entry name" value="WH_DNA-bd_sf"/>
</dbReference>
<comment type="caution">
    <text evidence="5">The sequence shown here is derived from an EMBL/GenBank/DDBJ whole genome shotgun (WGS) entry which is preliminary data.</text>
</comment>
<dbReference type="PROSITE" id="PS50949">
    <property type="entry name" value="HTH_GNTR"/>
    <property type="match status" value="1"/>
</dbReference>
<evidence type="ECO:0000259" key="4">
    <source>
        <dbReference type="PROSITE" id="PS50949"/>
    </source>
</evidence>
<evidence type="ECO:0000256" key="3">
    <source>
        <dbReference type="ARBA" id="ARBA00023163"/>
    </source>
</evidence>
<evidence type="ECO:0000256" key="2">
    <source>
        <dbReference type="ARBA" id="ARBA00023125"/>
    </source>
</evidence>
<dbReference type="Pfam" id="PF00392">
    <property type="entry name" value="GntR"/>
    <property type="match status" value="1"/>
</dbReference>
<organism evidence="5 6">
    <name type="scientific">Ohessyouella blattaphilus</name>
    <dbReference type="NCBI Taxonomy" id="2949333"/>
    <lineage>
        <taxon>Bacteria</taxon>
        <taxon>Bacillati</taxon>
        <taxon>Bacillota</taxon>
        <taxon>Clostridia</taxon>
        <taxon>Lachnospirales</taxon>
        <taxon>Lachnospiraceae</taxon>
        <taxon>Ohessyouella</taxon>
    </lineage>
</organism>
<dbReference type="InterPro" id="IPR036388">
    <property type="entry name" value="WH-like_DNA-bd_sf"/>
</dbReference>
<dbReference type="PANTHER" id="PTHR30146:SF150">
    <property type="entry name" value="ARABINOSE METABOLISM TRANSCRIPTIONAL REPRESSOR"/>
    <property type="match status" value="1"/>
</dbReference>
<dbReference type="Gene3D" id="1.10.10.10">
    <property type="entry name" value="Winged helix-like DNA-binding domain superfamily/Winged helix DNA-binding domain"/>
    <property type="match status" value="1"/>
</dbReference>
<keyword evidence="1" id="KW-0805">Transcription regulation</keyword>
<keyword evidence="6" id="KW-1185">Reference proteome</keyword>
<reference evidence="5 6" key="1">
    <citation type="journal article" date="2022" name="Genome Biol. Evol.">
        <title>Host diet, physiology and behaviors set the stage for Lachnospiraceae cladogenesis.</title>
        <authorList>
            <person name="Vera-Ponce De Leon A."/>
            <person name="Schneider M."/>
            <person name="Jahnes B.C."/>
            <person name="Sadowski V."/>
            <person name="Camuy-Velez L.A."/>
            <person name="Duan J."/>
            <person name="Sabree Z.L."/>
        </authorList>
    </citation>
    <scope>NUCLEOTIDE SEQUENCE [LARGE SCALE GENOMIC DNA]</scope>
    <source>
        <strain evidence="5 6">PAL227</strain>
    </source>
</reference>
<sequence length="363" mass="40997">MAKYKELYNHIVNSIKDGTYKTKDKLPTEMELCNNFQISRQTVRRALIELSEHGYICRIKGSGSYVTWSHSEKKKTIGIMVAYMSSYVYPAIVRGIEQVLGAHNYGIDLAFSHYSLTTERAYLQRMLDLNVSGIIVEGVKSGLPNPNIDLYQKLINQGIPVIFINNHYNTLAATSLEMADEKLSYEMTKRIIKIGKKNILGCFKYDDIQGQNRYLGFVKALLDAGLPIENNNIFWFGDLDTKHENVFESYSSIMTINNICTRLADADGLIIYNDLLLDIIMQRAKQKKCIISPHLALASFDDDNFAHGNIDLPFISASHPKSIMGNIAAEEVLKEIANPSLIFKDKPNIITIPTEIQSRNTSI</sequence>
<dbReference type="PANTHER" id="PTHR30146">
    <property type="entry name" value="LACI-RELATED TRANSCRIPTIONAL REPRESSOR"/>
    <property type="match status" value="1"/>
</dbReference>
<dbReference type="SUPFAM" id="SSF46785">
    <property type="entry name" value="Winged helix' DNA-binding domain"/>
    <property type="match status" value="1"/>
</dbReference>
<dbReference type="Pfam" id="PF00532">
    <property type="entry name" value="Peripla_BP_1"/>
    <property type="match status" value="1"/>
</dbReference>
<dbReference type="InterPro" id="IPR033532">
    <property type="entry name" value="AraR_ligand_bind_dom"/>
</dbReference>